<accession>A0A8S5T3Q8</accession>
<sequence>MWIFFWLCPFRPYRSERVINTIIRLGKSY</sequence>
<dbReference type="EMBL" id="BK032744">
    <property type="protein sequence ID" value="DAF57973.1"/>
    <property type="molecule type" value="Genomic_DNA"/>
</dbReference>
<organism evidence="1">
    <name type="scientific">Siphoviridae sp. ctfbh2</name>
    <dbReference type="NCBI Taxonomy" id="2827909"/>
    <lineage>
        <taxon>Viruses</taxon>
        <taxon>Duplodnaviria</taxon>
        <taxon>Heunggongvirae</taxon>
        <taxon>Uroviricota</taxon>
        <taxon>Caudoviricetes</taxon>
    </lineage>
</organism>
<proteinExistence type="predicted"/>
<evidence type="ECO:0000313" key="1">
    <source>
        <dbReference type="EMBL" id="DAF57973.1"/>
    </source>
</evidence>
<protein>
    <submittedName>
        <fullName evidence="1">Uncharacterized protein</fullName>
    </submittedName>
</protein>
<reference evidence="1" key="1">
    <citation type="journal article" date="2021" name="Proc. Natl. Acad. Sci. U.S.A.">
        <title>A Catalog of Tens of Thousands of Viruses from Human Metagenomes Reveals Hidden Associations with Chronic Diseases.</title>
        <authorList>
            <person name="Tisza M.J."/>
            <person name="Buck C.B."/>
        </authorList>
    </citation>
    <scope>NUCLEOTIDE SEQUENCE</scope>
    <source>
        <strain evidence="1">Ctfbh2</strain>
    </source>
</reference>
<name>A0A8S5T3Q8_9CAUD</name>